<feature type="compositionally biased region" description="Basic and acidic residues" evidence="1">
    <location>
        <begin position="111"/>
        <end position="121"/>
    </location>
</feature>
<comment type="caution">
    <text evidence="2">The sequence shown here is derived from an EMBL/GenBank/DDBJ whole genome shotgun (WGS) entry which is preliminary data.</text>
</comment>
<name>A0A2N5SEQ4_9BASI</name>
<dbReference type="Proteomes" id="UP000235388">
    <property type="component" value="Unassembled WGS sequence"/>
</dbReference>
<accession>A0A2N5SEQ4</accession>
<reference evidence="2 3" key="1">
    <citation type="submission" date="2017-11" db="EMBL/GenBank/DDBJ databases">
        <title>De novo assembly and phasing of dikaryotic genomes from two isolates of Puccinia coronata f. sp. avenae, the causal agent of oat crown rust.</title>
        <authorList>
            <person name="Miller M.E."/>
            <person name="Zhang Y."/>
            <person name="Omidvar V."/>
            <person name="Sperschneider J."/>
            <person name="Schwessinger B."/>
            <person name="Raley C."/>
            <person name="Palmer J.M."/>
            <person name="Garnica D."/>
            <person name="Upadhyaya N."/>
            <person name="Rathjen J."/>
            <person name="Taylor J.M."/>
            <person name="Park R.F."/>
            <person name="Dodds P.N."/>
            <person name="Hirsch C.D."/>
            <person name="Kianian S.F."/>
            <person name="Figueroa M."/>
        </authorList>
    </citation>
    <scope>NUCLEOTIDE SEQUENCE [LARGE SCALE GENOMIC DNA]</scope>
    <source>
        <strain evidence="2">12NC29</strain>
    </source>
</reference>
<keyword evidence="3" id="KW-1185">Reference proteome</keyword>
<evidence type="ECO:0000313" key="3">
    <source>
        <dbReference type="Proteomes" id="UP000235388"/>
    </source>
</evidence>
<feature type="compositionally biased region" description="Basic residues" evidence="1">
    <location>
        <begin position="93"/>
        <end position="103"/>
    </location>
</feature>
<evidence type="ECO:0000256" key="1">
    <source>
        <dbReference type="SAM" id="MobiDB-lite"/>
    </source>
</evidence>
<sequence length="182" mass="19906">MTTSVCRRKFQVQAQQEKDNFGVIGLPWHNIGFSLEVKLTKWRDAGRAQGVKLTAAADPSRYEAGPKGQADAMLCVEPQSTKVRGVPFPPSSRPHKASARRSPRCLADANQNHREAPRRLSDGFGPANAGGREDSLKCVRLPSTPHGVLKLTSRPLVSEGRLHNVLQQPTALRGRRTVNVVS</sequence>
<organism evidence="2 3">
    <name type="scientific">Puccinia coronata f. sp. avenae</name>
    <dbReference type="NCBI Taxonomy" id="200324"/>
    <lineage>
        <taxon>Eukaryota</taxon>
        <taxon>Fungi</taxon>
        <taxon>Dikarya</taxon>
        <taxon>Basidiomycota</taxon>
        <taxon>Pucciniomycotina</taxon>
        <taxon>Pucciniomycetes</taxon>
        <taxon>Pucciniales</taxon>
        <taxon>Pucciniaceae</taxon>
        <taxon>Puccinia</taxon>
    </lineage>
</organism>
<feature type="region of interest" description="Disordered" evidence="1">
    <location>
        <begin position="82"/>
        <end position="133"/>
    </location>
</feature>
<protein>
    <submittedName>
        <fullName evidence="2">Uncharacterized protein</fullName>
    </submittedName>
</protein>
<dbReference type="AlphaFoldDB" id="A0A2N5SEQ4"/>
<dbReference type="EMBL" id="PGCJ01001008">
    <property type="protein sequence ID" value="PLW11730.1"/>
    <property type="molecule type" value="Genomic_DNA"/>
</dbReference>
<evidence type="ECO:0000313" key="2">
    <source>
        <dbReference type="EMBL" id="PLW11730.1"/>
    </source>
</evidence>
<proteinExistence type="predicted"/>
<gene>
    <name evidence="2" type="ORF">PCANC_17310</name>
</gene>